<keyword evidence="2" id="KW-1185">Reference proteome</keyword>
<dbReference type="Proteomes" id="UP000199514">
    <property type="component" value="Unassembled WGS sequence"/>
</dbReference>
<dbReference type="AlphaFoldDB" id="A0A1I1F2C8"/>
<name>A0A1I1F2C8_9BACT</name>
<organism evidence="1 2">
    <name type="scientific">Flexibacter flexilis DSM 6793</name>
    <dbReference type="NCBI Taxonomy" id="927664"/>
    <lineage>
        <taxon>Bacteria</taxon>
        <taxon>Pseudomonadati</taxon>
        <taxon>Bacteroidota</taxon>
        <taxon>Cytophagia</taxon>
        <taxon>Cytophagales</taxon>
        <taxon>Flexibacteraceae</taxon>
        <taxon>Flexibacter</taxon>
    </lineage>
</organism>
<accession>A0A1I1F2C8</accession>
<evidence type="ECO:0000313" key="2">
    <source>
        <dbReference type="Proteomes" id="UP000199514"/>
    </source>
</evidence>
<reference evidence="1 2" key="1">
    <citation type="submission" date="2016-10" db="EMBL/GenBank/DDBJ databases">
        <authorList>
            <person name="de Groot N.N."/>
        </authorList>
    </citation>
    <scope>NUCLEOTIDE SEQUENCE [LARGE SCALE GENOMIC DNA]</scope>
    <source>
        <strain evidence="1 2">DSM 6793</strain>
    </source>
</reference>
<protein>
    <submittedName>
        <fullName evidence="1">Uncharacterized protein</fullName>
    </submittedName>
</protein>
<proteinExistence type="predicted"/>
<gene>
    <name evidence="1" type="ORF">SAMN05421780_1025</name>
</gene>
<sequence>MITYIFSMKSIFVFVAGLLSTLYLINPTAGIFELIPDNIPFVGNLDEATAAFFLIESLNYFGFNLPNPFGRRLKK</sequence>
<dbReference type="STRING" id="927664.SAMN05421780_1025"/>
<dbReference type="EMBL" id="FOLE01000002">
    <property type="protein sequence ID" value="SFB93106.1"/>
    <property type="molecule type" value="Genomic_DNA"/>
</dbReference>
<evidence type="ECO:0000313" key="1">
    <source>
        <dbReference type="EMBL" id="SFB93106.1"/>
    </source>
</evidence>